<dbReference type="Gene3D" id="2.30.39.10">
    <property type="entry name" value="Alpha-1-antitrypsin, domain 1"/>
    <property type="match status" value="1"/>
</dbReference>
<dbReference type="OrthoDB" id="5799997at2759"/>
<dbReference type="InterPro" id="IPR036186">
    <property type="entry name" value="Serpin_sf"/>
</dbReference>
<dbReference type="SUPFAM" id="SSF56574">
    <property type="entry name" value="Serpins"/>
    <property type="match status" value="1"/>
</dbReference>
<proteinExistence type="predicted"/>
<evidence type="ECO:0000256" key="2">
    <source>
        <dbReference type="SAM" id="MobiDB-lite"/>
    </source>
</evidence>
<dbReference type="Proteomes" id="UP000008068">
    <property type="component" value="Unassembled WGS sequence"/>
</dbReference>
<dbReference type="InterPro" id="IPR042185">
    <property type="entry name" value="Serpin_sf_2"/>
</dbReference>
<dbReference type="Gene3D" id="3.30.497.10">
    <property type="entry name" value="Antithrombin, subunit I, domain 2"/>
    <property type="match status" value="1"/>
</dbReference>
<dbReference type="InParanoid" id="G0N2Q1"/>
<protein>
    <recommendedName>
        <fullName evidence="3">Serpin domain-containing protein</fullName>
    </recommendedName>
</protein>
<feature type="coiled-coil region" evidence="1">
    <location>
        <begin position="101"/>
        <end position="128"/>
    </location>
</feature>
<feature type="domain" description="Serpin" evidence="3">
    <location>
        <begin position="227"/>
        <end position="543"/>
    </location>
</feature>
<evidence type="ECO:0000256" key="1">
    <source>
        <dbReference type="SAM" id="Coils"/>
    </source>
</evidence>
<evidence type="ECO:0000313" key="5">
    <source>
        <dbReference type="Proteomes" id="UP000008068"/>
    </source>
</evidence>
<dbReference type="eggNOG" id="ENOG502T29C">
    <property type="taxonomic scope" value="Eukaryota"/>
</dbReference>
<dbReference type="STRING" id="135651.G0N2Q1"/>
<reference evidence="5" key="1">
    <citation type="submission" date="2011-07" db="EMBL/GenBank/DDBJ databases">
        <authorList>
            <consortium name="Caenorhabditis brenneri Sequencing and Analysis Consortium"/>
            <person name="Wilson R.K."/>
        </authorList>
    </citation>
    <scope>NUCLEOTIDE SEQUENCE [LARGE SCALE GENOMIC DNA]</scope>
    <source>
        <strain evidence="5">PB2801</strain>
    </source>
</reference>
<name>G0N2Q1_CAEBE</name>
<keyword evidence="1" id="KW-0175">Coiled coil</keyword>
<keyword evidence="5" id="KW-1185">Reference proteome</keyword>
<dbReference type="EMBL" id="GL379831">
    <property type="protein sequence ID" value="EGT50989.1"/>
    <property type="molecule type" value="Genomic_DNA"/>
</dbReference>
<feature type="region of interest" description="Disordered" evidence="2">
    <location>
        <begin position="1"/>
        <end position="59"/>
    </location>
</feature>
<dbReference type="FunCoup" id="G0N2Q1">
    <property type="interactions" value="1662"/>
</dbReference>
<accession>G0N2Q1</accession>
<organism evidence="5">
    <name type="scientific">Caenorhabditis brenneri</name>
    <name type="common">Nematode worm</name>
    <dbReference type="NCBI Taxonomy" id="135651"/>
    <lineage>
        <taxon>Eukaryota</taxon>
        <taxon>Metazoa</taxon>
        <taxon>Ecdysozoa</taxon>
        <taxon>Nematoda</taxon>
        <taxon>Chromadorea</taxon>
        <taxon>Rhabditida</taxon>
        <taxon>Rhabditina</taxon>
        <taxon>Rhabditomorpha</taxon>
        <taxon>Rhabditoidea</taxon>
        <taxon>Rhabditidae</taxon>
        <taxon>Peloderinae</taxon>
        <taxon>Caenorhabditis</taxon>
    </lineage>
</organism>
<feature type="compositionally biased region" description="Basic and acidic residues" evidence="2">
    <location>
        <begin position="50"/>
        <end position="59"/>
    </location>
</feature>
<sequence>MVHPKAGSYGAVAQNARKKQKEASTMGKIPQAKKAPPPTAAAKKKIVSKSQEKPQTPEEIRKGNELILLGKLVEQGKDASLLPLEKVEKLLDQMVLDEKSGEQYSDEIEEEKAEAKKTDEEIKLHRKKKDQEIDRRPITDQKMLLKYKVDREDYKLQYAYVDERPVYLELYQKDTMTCFERYNHKGPDCSEITTVTVRLFQLANEILTRVDPQKADHLPEVYRMADDYRRTAPHTNMCVNPLQIIRGWALLMALAQRKTFNDLAAFMDYYLCRNRKTANTTAEHTLLSLHYDAEVLFDGAVRLFTEMPRHLPNNEQERRGTSMYYGGKSRRAAIQHHSFATDSDGFYSCYRINEEMALSTHGALRYVVPENHAPNWRASIAIATGMECTFYWQTESDPQPIEADNFRFDGGKYGRSKCSGIVARAKVWQSDGMYRLEGQQQGIYLFIIPEDPKNIDKDKSIDKSVFTKINNYWPESTKKVFLPKCTTSTPLSLYNHAKHAGLSRLFSSEKSELRQLSSCGFDASSSPQFTTLFDHYHKTIFEICASKPNPMDYQRKFDELAPERAHQCVDETMAKNFGKFQIKEAALMPTLFTYYEDHLSHNPSVFSKVDDETKFADDQGVELNLGRPFYYIMTRSLGNEPYFPICTGYFVSCLSGLLLPGLRPVRPKPKPLRQLLQHERERERERRQPECLAVCALFVEYERAQTTRVSSCLRPLR</sequence>
<gene>
    <name evidence="4" type="ORF">CAEBREN_14779</name>
</gene>
<evidence type="ECO:0000259" key="3">
    <source>
        <dbReference type="Pfam" id="PF00079"/>
    </source>
</evidence>
<dbReference type="AlphaFoldDB" id="G0N2Q1"/>
<dbReference type="HOGENOM" id="CLU_028991_0_0_1"/>
<dbReference type="InterPro" id="IPR042178">
    <property type="entry name" value="Serpin_sf_1"/>
</dbReference>
<evidence type="ECO:0000313" key="4">
    <source>
        <dbReference type="EMBL" id="EGT50989.1"/>
    </source>
</evidence>
<dbReference type="InterPro" id="IPR023796">
    <property type="entry name" value="Serpin_dom"/>
</dbReference>
<dbReference type="Pfam" id="PF00079">
    <property type="entry name" value="Serpin"/>
    <property type="match status" value="1"/>
</dbReference>